<feature type="transmembrane region" description="Helical" evidence="1">
    <location>
        <begin position="88"/>
        <end position="108"/>
    </location>
</feature>
<protein>
    <submittedName>
        <fullName evidence="2">DUF2975 domain-containing protein</fullName>
    </submittedName>
</protein>
<evidence type="ECO:0000313" key="2">
    <source>
        <dbReference type="EMBL" id="MCC4211746.1"/>
    </source>
</evidence>
<reference evidence="2 3" key="1">
    <citation type="submission" date="2021-11" db="EMBL/GenBank/DDBJ databases">
        <title>Seasonal and diel survey of microbial diversity of the Tyrrhenian coast.</title>
        <authorList>
            <person name="Gattoni G."/>
            <person name="Corral P."/>
        </authorList>
    </citation>
    <scope>NUCLEOTIDE SEQUENCE [LARGE SCALE GENOMIC DNA]</scope>
    <source>
        <strain evidence="2 3">Mr9</strain>
    </source>
</reference>
<feature type="transmembrane region" description="Helical" evidence="1">
    <location>
        <begin position="12"/>
        <end position="37"/>
    </location>
</feature>
<dbReference type="Pfam" id="PF11188">
    <property type="entry name" value="DUF2975"/>
    <property type="match status" value="1"/>
</dbReference>
<dbReference type="Proteomes" id="UP001197770">
    <property type="component" value="Unassembled WGS sequence"/>
</dbReference>
<dbReference type="InterPro" id="IPR021354">
    <property type="entry name" value="DUF2975"/>
</dbReference>
<evidence type="ECO:0000313" key="3">
    <source>
        <dbReference type="Proteomes" id="UP001197770"/>
    </source>
</evidence>
<dbReference type="RefSeq" id="WP_228228854.1">
    <property type="nucleotide sequence ID" value="NZ_JAJGMW010000003.1"/>
</dbReference>
<keyword evidence="3" id="KW-1185">Reference proteome</keyword>
<comment type="caution">
    <text evidence="2">The sequence shown here is derived from an EMBL/GenBank/DDBJ whole genome shotgun (WGS) entry which is preliminary data.</text>
</comment>
<evidence type="ECO:0000256" key="1">
    <source>
        <dbReference type="SAM" id="Phobius"/>
    </source>
</evidence>
<proteinExistence type="predicted"/>
<feature type="transmembrane region" description="Helical" evidence="1">
    <location>
        <begin position="128"/>
        <end position="147"/>
    </location>
</feature>
<keyword evidence="1" id="KW-1133">Transmembrane helix</keyword>
<keyword evidence="1" id="KW-0472">Membrane</keyword>
<keyword evidence="1" id="KW-0812">Transmembrane</keyword>
<accession>A0ABS8GP31</accession>
<name>A0ABS8GP31_9FLAO</name>
<organism evidence="2 3">
    <name type="scientific">Leeuwenhoekiella parthenopeia</name>
    <dbReference type="NCBI Taxonomy" id="2890320"/>
    <lineage>
        <taxon>Bacteria</taxon>
        <taxon>Pseudomonadati</taxon>
        <taxon>Bacteroidota</taxon>
        <taxon>Flavobacteriia</taxon>
        <taxon>Flavobacteriales</taxon>
        <taxon>Flavobacteriaceae</taxon>
        <taxon>Leeuwenhoekiella</taxon>
    </lineage>
</organism>
<feature type="transmembrane region" description="Helical" evidence="1">
    <location>
        <begin position="159"/>
        <end position="179"/>
    </location>
</feature>
<sequence>MKKNTLLTIAYFICKLINAVILVTIIMFTVFFIHFQIDKSAYQNWNFMDKGSSNSIISLESKIDYSQNSKTVSQQKPNFLNFSTLSLYFNYLKFTVSASLIFISLRLFGKVIASVKNRKTFEKINAFAFKRIGIYCFIIGIISSYDYYDFETQFKLTRISLNLTFYIIALIALVLSEIFKEGNKLKLESDLTI</sequence>
<gene>
    <name evidence="2" type="ORF">LLW17_03365</name>
</gene>
<dbReference type="EMBL" id="JAJGMW010000003">
    <property type="protein sequence ID" value="MCC4211746.1"/>
    <property type="molecule type" value="Genomic_DNA"/>
</dbReference>